<evidence type="ECO:0000313" key="3">
    <source>
        <dbReference type="Proteomes" id="UP000186817"/>
    </source>
</evidence>
<evidence type="ECO:0000256" key="1">
    <source>
        <dbReference type="SAM" id="MobiDB-lite"/>
    </source>
</evidence>
<accession>A0A1Q9CFR1</accession>
<feature type="compositionally biased region" description="Polar residues" evidence="1">
    <location>
        <begin position="403"/>
        <end position="424"/>
    </location>
</feature>
<sequence length="511" mass="56269">MTWRFTAETGCHPDVYREAKRIDSWKCWAKRSDGNIFSQQSTSARIGFIGFGILELASISEFQCFQRFSVKRRAAGQTYLAAAGGLCARWRTQGPRPNLCPRALSASGAGRALMSACQQKRLMLELMELMELMGLMGLMGMRSARQRQMEDEGYDEDGEFEEVEDLGEAAVVEASSQGRGRQLPGIGGDVLPDQHVDLPLSDYDDKIEHFEQLMVVFMRGGVAICKTTLARALALEYNSHLDGPLAFALRTAREQNPTLVFDECHTIFPRAKLTSALTKNGFGSRVKVLFLSSSGDGASSLSTSVATPVEITHKFIWTPPLSYSPDLEQQLEEAGVQLDQESIQLFVRFWACHRSIFIAACRAVRVNGNYASLDKIPLEFAQVLFTGSRISDHHLDPGEKIAASQSAQDAKNVPETSSRTAQGSSLSSFLLDFQEKQKQVTRKANIEGPTTWTWPTSLKAQAEEPHGERKTDGRTCAGHTWPEAGVAVPGLPPLVSLSDCRFRGLQLLASP</sequence>
<dbReference type="Proteomes" id="UP000186817">
    <property type="component" value="Unassembled WGS sequence"/>
</dbReference>
<comment type="caution">
    <text evidence="2">The sequence shown here is derived from an EMBL/GenBank/DDBJ whole genome shotgun (WGS) entry which is preliminary data.</text>
</comment>
<protein>
    <submittedName>
        <fullName evidence="2">Uncharacterized protein</fullName>
    </submittedName>
</protein>
<reference evidence="2 3" key="1">
    <citation type="submission" date="2016-02" db="EMBL/GenBank/DDBJ databases">
        <title>Genome analysis of coral dinoflagellate symbionts highlights evolutionary adaptations to a symbiotic lifestyle.</title>
        <authorList>
            <person name="Aranda M."/>
            <person name="Li Y."/>
            <person name="Liew Y.J."/>
            <person name="Baumgarten S."/>
            <person name="Simakov O."/>
            <person name="Wilson M."/>
            <person name="Piel J."/>
            <person name="Ashoor H."/>
            <person name="Bougouffa S."/>
            <person name="Bajic V.B."/>
            <person name="Ryu T."/>
            <person name="Ravasi T."/>
            <person name="Bayer T."/>
            <person name="Micklem G."/>
            <person name="Kim H."/>
            <person name="Bhak J."/>
            <person name="Lajeunesse T.C."/>
            <person name="Voolstra C.R."/>
        </authorList>
    </citation>
    <scope>NUCLEOTIDE SEQUENCE [LARGE SCALE GENOMIC DNA]</scope>
    <source>
        <strain evidence="2 3">CCMP2467</strain>
    </source>
</reference>
<proteinExistence type="predicted"/>
<dbReference type="EMBL" id="LSRX01001252">
    <property type="protein sequence ID" value="OLP81770.1"/>
    <property type="molecule type" value="Genomic_DNA"/>
</dbReference>
<organism evidence="2 3">
    <name type="scientific">Symbiodinium microadriaticum</name>
    <name type="common">Dinoflagellate</name>
    <name type="synonym">Zooxanthella microadriatica</name>
    <dbReference type="NCBI Taxonomy" id="2951"/>
    <lineage>
        <taxon>Eukaryota</taxon>
        <taxon>Sar</taxon>
        <taxon>Alveolata</taxon>
        <taxon>Dinophyceae</taxon>
        <taxon>Suessiales</taxon>
        <taxon>Symbiodiniaceae</taxon>
        <taxon>Symbiodinium</taxon>
    </lineage>
</organism>
<dbReference type="OrthoDB" id="419521at2759"/>
<name>A0A1Q9CFR1_SYMMI</name>
<gene>
    <name evidence="2" type="ORF">AK812_SmicGene37671</name>
</gene>
<keyword evidence="3" id="KW-1185">Reference proteome</keyword>
<evidence type="ECO:0000313" key="2">
    <source>
        <dbReference type="EMBL" id="OLP81770.1"/>
    </source>
</evidence>
<feature type="region of interest" description="Disordered" evidence="1">
    <location>
        <begin position="402"/>
        <end position="424"/>
    </location>
</feature>
<dbReference type="AlphaFoldDB" id="A0A1Q9CFR1"/>